<dbReference type="InterPro" id="IPR006287">
    <property type="entry name" value="DJ-1"/>
</dbReference>
<evidence type="ECO:0000313" key="3">
    <source>
        <dbReference type="Proteomes" id="UP000270673"/>
    </source>
</evidence>
<evidence type="ECO:0000313" key="2">
    <source>
        <dbReference type="EMBL" id="AZS28229.1"/>
    </source>
</evidence>
<dbReference type="CDD" id="cd03135">
    <property type="entry name" value="GATase1_DJ-1"/>
    <property type="match status" value="1"/>
</dbReference>
<gene>
    <name evidence="2" type="ORF">D8S85_00790</name>
</gene>
<dbReference type="InterPro" id="IPR050325">
    <property type="entry name" value="Prot/Nucl_acid_deglycase"/>
</dbReference>
<name>A0A3S9VP28_9BACT</name>
<dbReference type="AlphaFoldDB" id="A0A3S9VP28"/>
<dbReference type="RefSeq" id="WP_106624368.1">
    <property type="nucleotide sequence ID" value="NZ_CP032819.1"/>
</dbReference>
<sequence>MKKSFLFLADGFEEVEALGTVDVLRRGTIEVKTVSISDKKEVTGAHGISVVADLLLNDVKEEEAEFLICPGGMPGAKNLGDCSALVQLIQEYYDKGGYVAAICAAPALVLSKIKMNKRHTMTCYPGFEGYLPDADMQPHGVVVDGNVITGRGPAYAFKFGLAILEQITSKQVAEEVAAGMLLD</sequence>
<dbReference type="PANTHER" id="PTHR48094:SF12">
    <property type="entry name" value="PARKINSON DISEASE PROTEIN 7 HOMOLOG"/>
    <property type="match status" value="1"/>
</dbReference>
<reference evidence="2 3" key="1">
    <citation type="submission" date="2018-10" db="EMBL/GenBank/DDBJ databases">
        <title>Butyricimonas faecalis sp. nov., isolated from human faeces and emended description of the genus Butyricimonas.</title>
        <authorList>
            <person name="Le Roy T."/>
            <person name="Van der Smissen P."/>
            <person name="Paquot A."/>
            <person name="Delzenne N."/>
            <person name="Muccioli G."/>
            <person name="Collet J.-F."/>
            <person name="Cani P.D."/>
        </authorList>
    </citation>
    <scope>NUCLEOTIDE SEQUENCE [LARGE SCALE GENOMIC DNA]</scope>
    <source>
        <strain evidence="2 3">H184</strain>
    </source>
</reference>
<organism evidence="2 3">
    <name type="scientific">Butyricimonas faecalis</name>
    <dbReference type="NCBI Taxonomy" id="2093856"/>
    <lineage>
        <taxon>Bacteria</taxon>
        <taxon>Pseudomonadati</taxon>
        <taxon>Bacteroidota</taxon>
        <taxon>Bacteroidia</taxon>
        <taxon>Bacteroidales</taxon>
        <taxon>Odoribacteraceae</taxon>
        <taxon>Butyricimonas</taxon>
    </lineage>
</organism>
<accession>A0A3S9VP28</accession>
<evidence type="ECO:0000259" key="1">
    <source>
        <dbReference type="Pfam" id="PF01965"/>
    </source>
</evidence>
<dbReference type="GO" id="GO:0005737">
    <property type="term" value="C:cytoplasm"/>
    <property type="evidence" value="ECO:0007669"/>
    <property type="project" value="TreeGrafter"/>
</dbReference>
<dbReference type="InterPro" id="IPR002818">
    <property type="entry name" value="DJ-1/PfpI"/>
</dbReference>
<dbReference type="SUPFAM" id="SSF52317">
    <property type="entry name" value="Class I glutamine amidotransferase-like"/>
    <property type="match status" value="1"/>
</dbReference>
<dbReference type="EMBL" id="CP032819">
    <property type="protein sequence ID" value="AZS28229.1"/>
    <property type="molecule type" value="Genomic_DNA"/>
</dbReference>
<protein>
    <submittedName>
        <fullName evidence="2">DJ-1 family protein</fullName>
    </submittedName>
</protein>
<keyword evidence="3" id="KW-1185">Reference proteome</keyword>
<dbReference type="PANTHER" id="PTHR48094">
    <property type="entry name" value="PROTEIN/NUCLEIC ACID DEGLYCASE DJ-1-RELATED"/>
    <property type="match status" value="1"/>
</dbReference>
<dbReference type="NCBIfam" id="TIGR01383">
    <property type="entry name" value="not_thiJ"/>
    <property type="match status" value="1"/>
</dbReference>
<dbReference type="Gene3D" id="3.40.50.880">
    <property type="match status" value="1"/>
</dbReference>
<dbReference type="InterPro" id="IPR029062">
    <property type="entry name" value="Class_I_gatase-like"/>
</dbReference>
<dbReference type="OrthoDB" id="9792284at2"/>
<dbReference type="KEGG" id="buy:D8S85_00790"/>
<dbReference type="Proteomes" id="UP000270673">
    <property type="component" value="Chromosome"/>
</dbReference>
<proteinExistence type="predicted"/>
<feature type="domain" description="DJ-1/PfpI" evidence="1">
    <location>
        <begin position="3"/>
        <end position="166"/>
    </location>
</feature>
<dbReference type="Pfam" id="PF01965">
    <property type="entry name" value="DJ-1_PfpI"/>
    <property type="match status" value="1"/>
</dbReference>